<organism evidence="1 2">
    <name type="scientific">Fusarium oxysporum f. sp. cubense</name>
    <dbReference type="NCBI Taxonomy" id="61366"/>
    <lineage>
        <taxon>Eukaryota</taxon>
        <taxon>Fungi</taxon>
        <taxon>Dikarya</taxon>
        <taxon>Ascomycota</taxon>
        <taxon>Pezizomycotina</taxon>
        <taxon>Sordariomycetes</taxon>
        <taxon>Hypocreomycetidae</taxon>
        <taxon>Hypocreales</taxon>
        <taxon>Nectriaceae</taxon>
        <taxon>Fusarium</taxon>
        <taxon>Fusarium oxysporum species complex</taxon>
    </lineage>
</organism>
<proteinExistence type="predicted"/>
<protein>
    <submittedName>
        <fullName evidence="1">Uncharacterized protein</fullName>
    </submittedName>
</protein>
<dbReference type="AlphaFoldDB" id="A0A5C6THR2"/>
<dbReference type="Proteomes" id="UP000321331">
    <property type="component" value="Unassembled WGS sequence"/>
</dbReference>
<comment type="caution">
    <text evidence="1">The sequence shown here is derived from an EMBL/GenBank/DDBJ whole genome shotgun (WGS) entry which is preliminary data.</text>
</comment>
<evidence type="ECO:0000313" key="1">
    <source>
        <dbReference type="EMBL" id="TXC10273.1"/>
    </source>
</evidence>
<gene>
    <name evidence="1" type="ORF">FocTR4_00004605</name>
</gene>
<accession>A0A5C6THR2</accession>
<dbReference type="EMBL" id="VMNF01000004">
    <property type="protein sequence ID" value="TXC10273.1"/>
    <property type="molecule type" value="Genomic_DNA"/>
</dbReference>
<evidence type="ECO:0000313" key="2">
    <source>
        <dbReference type="Proteomes" id="UP000321331"/>
    </source>
</evidence>
<sequence>MAVVMKTLKGRLGRGVGIQVQMKAVLDKDEVGKMKSHSDVYSRDVLGGGGLASVAPLPASCIQHVVAINITTPLDCKYTVCSGVHSVRGYQYLRFTNFRINTAPEKTFLRKAAGTAIVTAISSLYNGFI</sequence>
<reference evidence="1 2" key="1">
    <citation type="submission" date="2019-07" db="EMBL/GenBank/DDBJ databases">
        <title>The First High-Quality Draft Genome Sequence of the Causal Agent of the Current Panama Disease Epidemic.</title>
        <authorList>
            <person name="Warmington R.J."/>
            <person name="Kay W."/>
            <person name="Jeffries A."/>
            <person name="Bebber D."/>
            <person name="Moore K."/>
            <person name="Studholme D.J."/>
        </authorList>
    </citation>
    <scope>NUCLEOTIDE SEQUENCE [LARGE SCALE GENOMIC DNA]</scope>
    <source>
        <strain evidence="1 2">TR4</strain>
    </source>
</reference>
<name>A0A5C6THR2_FUSOC</name>